<organism evidence="2 3">
    <name type="scientific">Flavobacterium polysaccharolyticum</name>
    <dbReference type="NCBI Taxonomy" id="3133148"/>
    <lineage>
        <taxon>Bacteria</taxon>
        <taxon>Pseudomonadati</taxon>
        <taxon>Bacteroidota</taxon>
        <taxon>Flavobacteriia</taxon>
        <taxon>Flavobacteriales</taxon>
        <taxon>Flavobacteriaceae</taxon>
        <taxon>Flavobacterium</taxon>
    </lineage>
</organism>
<gene>
    <name evidence="2" type="ORF">WFZ86_13725</name>
</gene>
<keyword evidence="3" id="KW-1185">Reference proteome</keyword>
<evidence type="ECO:0000256" key="1">
    <source>
        <dbReference type="SAM" id="SignalP"/>
    </source>
</evidence>
<reference evidence="2 3" key="1">
    <citation type="submission" date="2024-03" db="EMBL/GenBank/DDBJ databases">
        <title>Two novel species of the genus Flavobacterium exhibiting potentially degradation of complex polysaccharides.</title>
        <authorList>
            <person name="Lian X."/>
        </authorList>
    </citation>
    <scope>NUCLEOTIDE SEQUENCE [LARGE SCALE GENOMIC DNA]</scope>
    <source>
        <strain evidence="2 3">N6</strain>
    </source>
</reference>
<accession>A0ABU9NSB9</accession>
<name>A0ABU9NSB9_9FLAO</name>
<protein>
    <submittedName>
        <fullName evidence="2">Secretion protein</fullName>
    </submittedName>
</protein>
<evidence type="ECO:0000313" key="2">
    <source>
        <dbReference type="EMBL" id="MEM0577563.1"/>
    </source>
</evidence>
<dbReference type="RefSeq" id="WP_342692456.1">
    <property type="nucleotide sequence ID" value="NZ_JBCGDP010000013.1"/>
</dbReference>
<feature type="chain" id="PRO_5046709947" evidence="1">
    <location>
        <begin position="23"/>
        <end position="132"/>
    </location>
</feature>
<proteinExistence type="predicted"/>
<sequence>MKTISKLSLVVVFALASLNTYAIEGDFLLNVKKGKGNEISFALNGQQKVTVSIYDADNNLLFSEYASGLKGISKTYSLEEFPEGKYILVVENNLKTVKHEITISDKETVLNRKAIAEVYKNSAKKYLAVANN</sequence>
<keyword evidence="1" id="KW-0732">Signal</keyword>
<comment type="caution">
    <text evidence="2">The sequence shown here is derived from an EMBL/GenBank/DDBJ whole genome shotgun (WGS) entry which is preliminary data.</text>
</comment>
<evidence type="ECO:0000313" key="3">
    <source>
        <dbReference type="Proteomes" id="UP001468798"/>
    </source>
</evidence>
<dbReference type="Proteomes" id="UP001468798">
    <property type="component" value="Unassembled WGS sequence"/>
</dbReference>
<feature type="signal peptide" evidence="1">
    <location>
        <begin position="1"/>
        <end position="22"/>
    </location>
</feature>
<dbReference type="EMBL" id="JBCGDP010000013">
    <property type="protein sequence ID" value="MEM0577563.1"/>
    <property type="molecule type" value="Genomic_DNA"/>
</dbReference>